<proteinExistence type="predicted"/>
<evidence type="ECO:0000313" key="2">
    <source>
        <dbReference type="EMBL" id="KAK2154534.1"/>
    </source>
</evidence>
<dbReference type="Proteomes" id="UP001208570">
    <property type="component" value="Unassembled WGS sequence"/>
</dbReference>
<evidence type="ECO:0000256" key="1">
    <source>
        <dbReference type="SAM" id="MobiDB-lite"/>
    </source>
</evidence>
<protein>
    <submittedName>
        <fullName evidence="2">Uncharacterized protein</fullName>
    </submittedName>
</protein>
<name>A0AAD9JJU9_9ANNE</name>
<keyword evidence="3" id="KW-1185">Reference proteome</keyword>
<gene>
    <name evidence="2" type="ORF">LSH36_266g03000</name>
</gene>
<feature type="region of interest" description="Disordered" evidence="1">
    <location>
        <begin position="47"/>
        <end position="75"/>
    </location>
</feature>
<organism evidence="2 3">
    <name type="scientific">Paralvinella palmiformis</name>
    <dbReference type="NCBI Taxonomy" id="53620"/>
    <lineage>
        <taxon>Eukaryota</taxon>
        <taxon>Metazoa</taxon>
        <taxon>Spiralia</taxon>
        <taxon>Lophotrochozoa</taxon>
        <taxon>Annelida</taxon>
        <taxon>Polychaeta</taxon>
        <taxon>Sedentaria</taxon>
        <taxon>Canalipalpata</taxon>
        <taxon>Terebellida</taxon>
        <taxon>Terebelliformia</taxon>
        <taxon>Alvinellidae</taxon>
        <taxon>Paralvinella</taxon>
    </lineage>
</organism>
<accession>A0AAD9JJU9</accession>
<dbReference type="AlphaFoldDB" id="A0AAD9JJU9"/>
<comment type="caution">
    <text evidence="2">The sequence shown here is derived from an EMBL/GenBank/DDBJ whole genome shotgun (WGS) entry which is preliminary data.</text>
</comment>
<evidence type="ECO:0000313" key="3">
    <source>
        <dbReference type="Proteomes" id="UP001208570"/>
    </source>
</evidence>
<sequence length="202" mass="22155">MDGRPVLKQSTIYEEDVPVIVRRRGCMLRVQVTSIVEDTDGEWQNSSCLHQNSDCGQPGSPGPPPMSSSPAPSRKLREDLSCMGLSRSLRLLHRTLSEDVRHRRRDSMPSTPVDQLSQLSTSHIGLSTSHLSMSHGHGESNLLKMKSSGLGHSAPNLSASMAGHDVIYNSGSGVSMEMTSVRKLEEGPINYYPVEDVSGDWW</sequence>
<dbReference type="EMBL" id="JAODUP010000266">
    <property type="protein sequence ID" value="KAK2154534.1"/>
    <property type="molecule type" value="Genomic_DNA"/>
</dbReference>
<reference evidence="2" key="1">
    <citation type="journal article" date="2023" name="Mol. Biol. Evol.">
        <title>Third-Generation Sequencing Reveals the Adaptive Role of the Epigenome in Three Deep-Sea Polychaetes.</title>
        <authorList>
            <person name="Perez M."/>
            <person name="Aroh O."/>
            <person name="Sun Y."/>
            <person name="Lan Y."/>
            <person name="Juniper S.K."/>
            <person name="Young C.R."/>
            <person name="Angers B."/>
            <person name="Qian P.Y."/>
        </authorList>
    </citation>
    <scope>NUCLEOTIDE SEQUENCE</scope>
    <source>
        <strain evidence="2">P08H-3</strain>
    </source>
</reference>